<feature type="transmembrane region" description="Helical" evidence="17">
    <location>
        <begin position="277"/>
        <end position="300"/>
    </location>
</feature>
<feature type="transmembrane region" description="Helical" evidence="17">
    <location>
        <begin position="57"/>
        <end position="76"/>
    </location>
</feature>
<dbReference type="InterPro" id="IPR050175">
    <property type="entry name" value="Complex_I_Subunit_2"/>
</dbReference>
<dbReference type="PANTHER" id="PTHR46552">
    <property type="entry name" value="NADH-UBIQUINONE OXIDOREDUCTASE CHAIN 2"/>
    <property type="match status" value="1"/>
</dbReference>
<evidence type="ECO:0000256" key="5">
    <source>
        <dbReference type="ARBA" id="ARBA00022448"/>
    </source>
</evidence>
<evidence type="ECO:0000256" key="7">
    <source>
        <dbReference type="ARBA" id="ARBA00022692"/>
    </source>
</evidence>
<reference evidence="21" key="2">
    <citation type="submission" date="2005-01" db="EMBL/GenBank/DDBJ databases">
        <title>Phylogenetic Relationships among Salamander Families: Analyses of Mitochondrial and Nuclear Genomic Data.</title>
        <authorList>
            <person name="Weisrock D.W."/>
            <person name="Harmon L.J."/>
            <person name="Larson A."/>
        </authorList>
    </citation>
    <scope>NUCLEOTIDE SEQUENCE</scope>
</reference>
<evidence type="ECO:0000313" key="20">
    <source>
        <dbReference type="EMBL" id="AAX97510.1"/>
    </source>
</evidence>
<keyword evidence="6 17" id="KW-0679">Respiratory chain</keyword>
<keyword evidence="5" id="KW-0813">Transport</keyword>
<keyword evidence="10 17" id="KW-0249">Electron transport</keyword>
<keyword evidence="12 17" id="KW-0520">NAD</keyword>
<evidence type="ECO:0000256" key="17">
    <source>
        <dbReference type="RuleBase" id="RU003403"/>
    </source>
</evidence>
<dbReference type="Pfam" id="PF06444">
    <property type="entry name" value="NADH_dehy_S2_C"/>
    <property type="match status" value="1"/>
</dbReference>
<keyword evidence="11 17" id="KW-1133">Transmembrane helix</keyword>
<dbReference type="InterPro" id="IPR001750">
    <property type="entry name" value="ND/Mrp_TM"/>
</dbReference>
<comment type="subcellular location">
    <subcellularLocation>
        <location evidence="1 17">Mitochondrion inner membrane</location>
        <topology evidence="1 17">Multi-pass membrane protein</topology>
    </subcellularLocation>
</comment>
<feature type="transmembrane region" description="Helical" evidence="17">
    <location>
        <begin position="321"/>
        <end position="343"/>
    </location>
</feature>
<evidence type="ECO:0000256" key="1">
    <source>
        <dbReference type="ARBA" id="ARBA00004448"/>
    </source>
</evidence>
<reference evidence="20" key="1">
    <citation type="submission" date="2005-01" db="EMBL/GenBank/DDBJ databases">
        <title>Molecular Phylogenetics of the Hynobiide (Amphibia: Caudata): Evidence for an Old Northern Asian Fauna.</title>
        <authorList>
            <person name="Macey J.R."/>
            <person name="Weisrock D.W."/>
            <person name="Fang Z."/>
            <person name="Matsui M."/>
            <person name="Larson A."/>
            <person name="Papenfuss T.J."/>
        </authorList>
    </citation>
    <scope>NUCLEOTIDE SEQUENCE</scope>
</reference>
<accession>Q2TF43</accession>
<dbReference type="GO" id="GO:0008137">
    <property type="term" value="F:NADH dehydrogenase (ubiquinone) activity"/>
    <property type="evidence" value="ECO:0007669"/>
    <property type="project" value="UniProtKB-EC"/>
</dbReference>
<geneLocation type="mitochondrion" evidence="21"/>
<dbReference type="AlphaFoldDB" id="Q2TF43"/>
<keyword evidence="14 17" id="KW-0496">Mitochondrion</keyword>
<proteinExistence type="inferred from homology"/>
<evidence type="ECO:0000256" key="6">
    <source>
        <dbReference type="ARBA" id="ARBA00022660"/>
    </source>
</evidence>
<evidence type="ECO:0000256" key="15">
    <source>
        <dbReference type="ARBA" id="ARBA00023136"/>
    </source>
</evidence>
<gene>
    <name evidence="21" type="primary">ND2</name>
</gene>
<evidence type="ECO:0000259" key="18">
    <source>
        <dbReference type="Pfam" id="PF00361"/>
    </source>
</evidence>
<keyword evidence="8 17" id="KW-0999">Mitochondrion inner membrane</keyword>
<evidence type="ECO:0000256" key="13">
    <source>
        <dbReference type="ARBA" id="ARBA00023075"/>
    </source>
</evidence>
<evidence type="ECO:0000256" key="2">
    <source>
        <dbReference type="ARBA" id="ARBA00007012"/>
    </source>
</evidence>
<keyword evidence="9 17" id="KW-1278">Translocase</keyword>
<feature type="transmembrane region" description="Helical" evidence="17">
    <location>
        <begin position="152"/>
        <end position="171"/>
    </location>
</feature>
<evidence type="ECO:0000313" key="21">
    <source>
        <dbReference type="EMBL" id="AAX97677.1"/>
    </source>
</evidence>
<evidence type="ECO:0000256" key="16">
    <source>
        <dbReference type="ARBA" id="ARBA00049551"/>
    </source>
</evidence>
<evidence type="ECO:0000256" key="4">
    <source>
        <dbReference type="ARBA" id="ARBA00021008"/>
    </source>
</evidence>
<comment type="function">
    <text evidence="17">Core subunit of the mitochondrial membrane respiratory chain NADH dehydrogenase (Complex I) which catalyzes electron transfer from NADH through the respiratory chain, using ubiquinone as an electron acceptor. Essential for the catalytic activity and assembly of complex I.</text>
</comment>
<evidence type="ECO:0000256" key="3">
    <source>
        <dbReference type="ARBA" id="ARBA00012944"/>
    </source>
</evidence>
<feature type="transmembrane region" description="Helical" evidence="17">
    <location>
        <begin position="26"/>
        <end position="45"/>
    </location>
</feature>
<keyword evidence="13 17" id="KW-0830">Ubiquinone</keyword>
<dbReference type="EMBL" id="AY915920">
    <property type="protein sequence ID" value="AAX97510.1"/>
    <property type="molecule type" value="Genomic_DNA"/>
</dbReference>
<comment type="catalytic activity">
    <reaction evidence="16 17">
        <text>a ubiquinone + NADH + 5 H(+)(in) = a ubiquinol + NAD(+) + 4 H(+)(out)</text>
        <dbReference type="Rhea" id="RHEA:29091"/>
        <dbReference type="Rhea" id="RHEA-COMP:9565"/>
        <dbReference type="Rhea" id="RHEA-COMP:9566"/>
        <dbReference type="ChEBI" id="CHEBI:15378"/>
        <dbReference type="ChEBI" id="CHEBI:16389"/>
        <dbReference type="ChEBI" id="CHEBI:17976"/>
        <dbReference type="ChEBI" id="CHEBI:57540"/>
        <dbReference type="ChEBI" id="CHEBI:57945"/>
        <dbReference type="EC" id="7.1.1.2"/>
    </reaction>
</comment>
<feature type="transmembrane region" description="Helical" evidence="17">
    <location>
        <begin position="178"/>
        <end position="196"/>
    </location>
</feature>
<evidence type="ECO:0000256" key="10">
    <source>
        <dbReference type="ARBA" id="ARBA00022982"/>
    </source>
</evidence>
<evidence type="ECO:0000259" key="19">
    <source>
        <dbReference type="Pfam" id="PF06444"/>
    </source>
</evidence>
<dbReference type="Pfam" id="PF00361">
    <property type="entry name" value="Proton_antipo_M"/>
    <property type="match status" value="1"/>
</dbReference>
<evidence type="ECO:0000256" key="12">
    <source>
        <dbReference type="ARBA" id="ARBA00023027"/>
    </source>
</evidence>
<dbReference type="GO" id="GO:0005743">
    <property type="term" value="C:mitochondrial inner membrane"/>
    <property type="evidence" value="ECO:0007669"/>
    <property type="project" value="UniProtKB-SubCell"/>
</dbReference>
<feature type="transmembrane region" description="Helical" evidence="17">
    <location>
        <begin position="96"/>
        <end position="115"/>
    </location>
</feature>
<dbReference type="PANTHER" id="PTHR46552:SF1">
    <property type="entry name" value="NADH-UBIQUINONE OXIDOREDUCTASE CHAIN 2"/>
    <property type="match status" value="1"/>
</dbReference>
<feature type="domain" description="NADH:quinone oxidoreductase/Mrp antiporter transmembrane" evidence="18">
    <location>
        <begin position="23"/>
        <end position="288"/>
    </location>
</feature>
<evidence type="ECO:0000256" key="8">
    <source>
        <dbReference type="ARBA" id="ARBA00022792"/>
    </source>
</evidence>
<evidence type="ECO:0000256" key="9">
    <source>
        <dbReference type="ARBA" id="ARBA00022967"/>
    </source>
</evidence>
<comment type="similarity">
    <text evidence="2 17">Belongs to the complex I subunit 2 family.</text>
</comment>
<keyword evidence="7 17" id="KW-0812">Transmembrane</keyword>
<feature type="domain" description="NADH dehydrogenase subunit 2 C-terminal" evidence="19">
    <location>
        <begin position="290"/>
        <end position="343"/>
    </location>
</feature>
<dbReference type="EC" id="7.1.1.2" evidence="3 17"/>
<protein>
    <recommendedName>
        <fullName evidence="4 17">NADH-ubiquinone oxidoreductase chain 2</fullName>
        <ecNumber evidence="3 17">7.1.1.2</ecNumber>
    </recommendedName>
</protein>
<keyword evidence="15 17" id="KW-0472">Membrane</keyword>
<feature type="transmembrane region" description="Helical" evidence="17">
    <location>
        <begin position="122"/>
        <end position="146"/>
    </location>
</feature>
<feature type="transmembrane region" description="Helical" evidence="17">
    <location>
        <begin position="202"/>
        <end position="227"/>
    </location>
</feature>
<feature type="transmembrane region" description="Helical" evidence="17">
    <location>
        <begin position="239"/>
        <end position="257"/>
    </location>
</feature>
<organism evidence="21">
    <name type="scientific">Cryptobranchus alleganiensis</name>
    <name type="common">Hellbender</name>
    <name type="synonym">Salamandra alleganiensis</name>
    <dbReference type="NCBI Taxonomy" id="43048"/>
    <lineage>
        <taxon>Eukaryota</taxon>
        <taxon>Metazoa</taxon>
        <taxon>Chordata</taxon>
        <taxon>Craniata</taxon>
        <taxon>Vertebrata</taxon>
        <taxon>Euteleostomi</taxon>
        <taxon>Amphibia</taxon>
        <taxon>Batrachia</taxon>
        <taxon>Caudata</taxon>
        <taxon>Cryptobranchoidea</taxon>
        <taxon>Cryptobranchidae</taxon>
        <taxon>Cryptobranchus</taxon>
    </lineage>
</organism>
<dbReference type="EMBL" id="AY916039">
    <property type="protein sequence ID" value="AAX97677.1"/>
    <property type="molecule type" value="Genomic_DNA"/>
</dbReference>
<evidence type="ECO:0000256" key="11">
    <source>
        <dbReference type="ARBA" id="ARBA00022989"/>
    </source>
</evidence>
<evidence type="ECO:0000256" key="14">
    <source>
        <dbReference type="ARBA" id="ARBA00023128"/>
    </source>
</evidence>
<dbReference type="GO" id="GO:0006120">
    <property type="term" value="P:mitochondrial electron transport, NADH to ubiquinone"/>
    <property type="evidence" value="ECO:0007669"/>
    <property type="project" value="InterPro"/>
</dbReference>
<dbReference type="PRINTS" id="PR01436">
    <property type="entry name" value="NADHDHGNASE2"/>
</dbReference>
<name>Q2TF43_CRYAE</name>
<dbReference type="InterPro" id="IPR003917">
    <property type="entry name" value="NADH_UbQ_OxRdtase_chain2"/>
</dbReference>
<sequence>MSPYVLSIALSSLSIGTLTTFISHHWFLAWAGLEINTLAIIPLMIKQHHPRAVESTTKYFLVQASASALILFSALINAWTTGEWMILNTYTPTSSLMITIALAMKLGITPFHLWFPDVLQGLNLFTCLIMTTWQKLAPLALLILMYNQLNTPLLMIMALLSALIGGWGGLNQTHLRKIMAYSSTAHLGWMLMVVTFSPNLMILNLLVYLMLTSSMFMTLLILSAYNINQLSMSWVKNPTMMAILMIVLVALGGLPPTTGFMPKLLILLELIKHDMTIMAFMLAVATLLSLFFYIRLSYMISLTTSPSSSNSKFNWRLKNKTFMLMPLLAVLSCLLLPVTPMLMNLI</sequence>
<dbReference type="InterPro" id="IPR010933">
    <property type="entry name" value="NADH_DH_su2_C"/>
</dbReference>